<dbReference type="OrthoDB" id="430326at2759"/>
<keyword evidence="11" id="KW-0732">Signal</keyword>
<evidence type="ECO:0000313" key="15">
    <source>
        <dbReference type="Proteomes" id="UP000035682"/>
    </source>
</evidence>
<keyword evidence="8 11" id="KW-0694">RNA-binding</keyword>
<dbReference type="GO" id="GO:0046872">
    <property type="term" value="F:metal ion binding"/>
    <property type="evidence" value="ECO:0007669"/>
    <property type="project" value="UniProtKB-UniRule"/>
</dbReference>
<dbReference type="CTD" id="36382312"/>
<dbReference type="Pfam" id="PF09412">
    <property type="entry name" value="XendoU"/>
    <property type="match status" value="2"/>
</dbReference>
<dbReference type="InterPro" id="IPR018998">
    <property type="entry name" value="EndoU_C"/>
</dbReference>
<dbReference type="InterPro" id="IPR039787">
    <property type="entry name" value="ENDOU"/>
</dbReference>
<evidence type="ECO:0000313" key="14">
    <source>
        <dbReference type="EMBL" id="CEF69941.1"/>
    </source>
</evidence>
<evidence type="ECO:0000313" key="16">
    <source>
        <dbReference type="WBParaSite" id="SRAE_2000458700.1"/>
    </source>
</evidence>
<accession>A0A090LQS6</accession>
<keyword evidence="6 11" id="KW-0255">Endonuclease</keyword>
<evidence type="ECO:0000256" key="9">
    <source>
        <dbReference type="ARBA" id="ARBA00023211"/>
    </source>
</evidence>
<evidence type="ECO:0000256" key="12">
    <source>
        <dbReference type="SAM" id="MobiDB-lite"/>
    </source>
</evidence>
<dbReference type="WormBase" id="SRAE_2000458700">
    <property type="protein sequence ID" value="SRP03726"/>
    <property type="gene ID" value="WBGene00264819"/>
</dbReference>
<evidence type="ECO:0000256" key="4">
    <source>
        <dbReference type="ARBA" id="ARBA00022722"/>
    </source>
</evidence>
<reference evidence="16" key="2">
    <citation type="submission" date="2020-12" db="UniProtKB">
        <authorList>
            <consortium name="WormBaseParasite"/>
        </authorList>
    </citation>
    <scope>IDENTIFICATION</scope>
</reference>
<keyword evidence="4 11" id="KW-0540">Nuclease</keyword>
<dbReference type="GO" id="GO:0016787">
    <property type="term" value="F:hydrolase activity"/>
    <property type="evidence" value="ECO:0007669"/>
    <property type="project" value="UniProtKB-KW"/>
</dbReference>
<evidence type="ECO:0000256" key="5">
    <source>
        <dbReference type="ARBA" id="ARBA00022723"/>
    </source>
</evidence>
<keyword evidence="15" id="KW-1185">Reference proteome</keyword>
<dbReference type="PROSITE" id="PS51959">
    <property type="entry name" value="ENDOU"/>
    <property type="match status" value="2"/>
</dbReference>
<comment type="cofactor">
    <cofactor evidence="1 11">
        <name>Mn(2+)</name>
        <dbReference type="ChEBI" id="CHEBI:29035"/>
    </cofactor>
</comment>
<dbReference type="SUPFAM" id="SSF142877">
    <property type="entry name" value="EndoU-like"/>
    <property type="match status" value="2"/>
</dbReference>
<comment type="subunit">
    <text evidence="3 11">Monomer.</text>
</comment>
<keyword evidence="9 11" id="KW-0464">Manganese</keyword>
<comment type="similarity">
    <text evidence="2 11">Belongs to the ENDOU family.</text>
</comment>
<dbReference type="OMA" id="VDGQHDW"/>
<dbReference type="PANTHER" id="PTHR12439:SF42">
    <property type="entry name" value="ENDORIBONUCLEASE-RELATED"/>
    <property type="match status" value="1"/>
</dbReference>
<dbReference type="GO" id="GO:0004521">
    <property type="term" value="F:RNA endonuclease activity"/>
    <property type="evidence" value="ECO:0007669"/>
    <property type="project" value="UniProtKB-UniRule"/>
</dbReference>
<evidence type="ECO:0000259" key="13">
    <source>
        <dbReference type="PROSITE" id="PS51959"/>
    </source>
</evidence>
<keyword evidence="10" id="KW-0456">Lyase</keyword>
<organism evidence="14">
    <name type="scientific">Strongyloides ratti</name>
    <name type="common">Parasitic roundworm</name>
    <dbReference type="NCBI Taxonomy" id="34506"/>
    <lineage>
        <taxon>Eukaryota</taxon>
        <taxon>Metazoa</taxon>
        <taxon>Ecdysozoa</taxon>
        <taxon>Nematoda</taxon>
        <taxon>Chromadorea</taxon>
        <taxon>Rhabditida</taxon>
        <taxon>Tylenchina</taxon>
        <taxon>Panagrolaimomorpha</taxon>
        <taxon>Strongyloidoidea</taxon>
        <taxon>Strongyloididae</taxon>
        <taxon>Strongyloides</taxon>
    </lineage>
</organism>
<dbReference type="AlphaFoldDB" id="A0A090LQS6"/>
<feature type="chain" id="PRO_5015031121" evidence="11">
    <location>
        <begin position="19"/>
        <end position="571"/>
    </location>
</feature>
<dbReference type="Proteomes" id="UP000035682">
    <property type="component" value="Unplaced"/>
</dbReference>
<evidence type="ECO:0000256" key="6">
    <source>
        <dbReference type="ARBA" id="ARBA00022759"/>
    </source>
</evidence>
<dbReference type="GO" id="GO:0003723">
    <property type="term" value="F:RNA binding"/>
    <property type="evidence" value="ECO:0007669"/>
    <property type="project" value="UniProtKB-UniRule"/>
</dbReference>
<evidence type="ECO:0000256" key="10">
    <source>
        <dbReference type="ARBA" id="ARBA00023239"/>
    </source>
</evidence>
<dbReference type="InterPro" id="IPR037227">
    <property type="entry name" value="EndoU-like"/>
</dbReference>
<name>A0A090LQS6_STRRB</name>
<feature type="domain" description="EndoU" evidence="13">
    <location>
        <begin position="306"/>
        <end position="571"/>
    </location>
</feature>
<dbReference type="EMBL" id="LN609529">
    <property type="protein sequence ID" value="CEF69941.1"/>
    <property type="molecule type" value="Genomic_DNA"/>
</dbReference>
<keyword evidence="7 11" id="KW-0378">Hydrolase</keyword>
<keyword evidence="5 11" id="KW-0479">Metal-binding</keyword>
<sequence length="571" mass="63416">MKSFIIITIFSFLGLLSGLPFIHDLSSADIPTILNSMITSDANKAGSDDIKLDYQDMASHKDTDHDNSKKPFFEKVNPSLLAKPTYVSFINLLSTYTTPSIDQPDQTTSGRSTAFQNFLDSIKSTLPMQTTFNYLKANKFITGEWSDFEKTLVNLWLTPYESGNSGFKEVFSGAISNGQVVGFSNWIQFYLLEKSNNINYHGWFTRDKGAEISLQFSWGSSIAAEKSILIGTSPEFEIAAYTLLALTETSESSFTYDAFSIDISVNTTNDNGVKRISSAYPGKGSGSGSNTPPKGEPTKKPSTGSNDQALQQLVNTMRATDEDKPQKGDIIMNWGSKVSGTKDESPAPLFTKVNESIFTRPVYAKLIDVYNANLFSPQVCDQEMEISGNKKQLLDAVTKEFVNTKVFQLAFQYLKDQGKVSGSVDDYYPTLFQLWFGTYSRCHGTLGSSGWEHVFSGEWKGKEVDGQHDWVRYYLIEKNNGINYHGYDSHDSNLIGTFQYTWSSYLKKIGGFFTDTSPSFDFSILTVCALAHSGSNGCRFNLDGYPIYITSYTQECTGGKCLSTAYPSDKS</sequence>
<protein>
    <submittedName>
        <fullName evidence="14 16">Endoribonuclease</fullName>
    </submittedName>
</protein>
<gene>
    <name evidence="14 16 17" type="ORF">SRAE_2000458700</name>
</gene>
<feature type="region of interest" description="Disordered" evidence="12">
    <location>
        <begin position="318"/>
        <end position="337"/>
    </location>
</feature>
<evidence type="ECO:0000256" key="7">
    <source>
        <dbReference type="ARBA" id="ARBA00022801"/>
    </source>
</evidence>
<proteinExistence type="inferred from homology"/>
<feature type="domain" description="EndoU" evidence="13">
    <location>
        <begin position="26"/>
        <end position="285"/>
    </location>
</feature>
<dbReference type="PANTHER" id="PTHR12439">
    <property type="entry name" value="PLACENTAL PROTEIN 11-RELATED"/>
    <property type="match status" value="1"/>
</dbReference>
<evidence type="ECO:0000256" key="2">
    <source>
        <dbReference type="ARBA" id="ARBA00010168"/>
    </source>
</evidence>
<evidence type="ECO:0000313" key="17">
    <source>
        <dbReference type="WormBase" id="SRAE_2000458700"/>
    </source>
</evidence>
<dbReference type="RefSeq" id="XP_024509140.1">
    <property type="nucleotide sequence ID" value="XM_024643475.1"/>
</dbReference>
<dbReference type="CDD" id="cd21159">
    <property type="entry name" value="XendoU"/>
    <property type="match status" value="2"/>
</dbReference>
<reference evidence="14 15" key="1">
    <citation type="submission" date="2014-09" db="EMBL/GenBank/DDBJ databases">
        <authorList>
            <person name="Martin A.A."/>
        </authorList>
    </citation>
    <scope>NUCLEOTIDE SEQUENCE</scope>
    <source>
        <strain evidence="15">ED321</strain>
        <strain evidence="14">ED321 Heterogonic</strain>
    </source>
</reference>
<evidence type="ECO:0000256" key="1">
    <source>
        <dbReference type="ARBA" id="ARBA00001936"/>
    </source>
</evidence>
<dbReference type="WBParaSite" id="SRAE_2000458700.1">
    <property type="protein sequence ID" value="SRAE_2000458700.1"/>
    <property type="gene ID" value="WBGene00264819"/>
</dbReference>
<evidence type="ECO:0000256" key="11">
    <source>
        <dbReference type="RuleBase" id="RU367085"/>
    </source>
</evidence>
<feature type="region of interest" description="Disordered" evidence="12">
    <location>
        <begin position="274"/>
        <end position="306"/>
    </location>
</feature>
<evidence type="ECO:0000256" key="8">
    <source>
        <dbReference type="ARBA" id="ARBA00022884"/>
    </source>
</evidence>
<dbReference type="GO" id="GO:0016829">
    <property type="term" value="F:lyase activity"/>
    <property type="evidence" value="ECO:0007669"/>
    <property type="project" value="UniProtKB-KW"/>
</dbReference>
<dbReference type="eggNOG" id="KOG2849">
    <property type="taxonomic scope" value="Eukaryota"/>
</dbReference>
<evidence type="ECO:0000256" key="3">
    <source>
        <dbReference type="ARBA" id="ARBA00011245"/>
    </source>
</evidence>
<feature type="signal peptide" evidence="11">
    <location>
        <begin position="1"/>
        <end position="18"/>
    </location>
</feature>
<dbReference type="GeneID" id="36382312"/>